<evidence type="ECO:0000259" key="1">
    <source>
        <dbReference type="PROSITE" id="PS51745"/>
    </source>
</evidence>
<dbReference type="PANTHER" id="PTHR32002:SF49">
    <property type="entry name" value="BILE ACID:SODIUM SYMPORTER_ARSENICAL RESISTANCE PROTEIN ACR3-RELATED"/>
    <property type="match status" value="1"/>
</dbReference>
<dbReference type="SUPFAM" id="SSF54277">
    <property type="entry name" value="CAD &amp; PB1 domains"/>
    <property type="match status" value="1"/>
</dbReference>
<dbReference type="PANTHER" id="PTHR32002">
    <property type="entry name" value="PROTEIN NLP8"/>
    <property type="match status" value="1"/>
</dbReference>
<gene>
    <name evidence="2" type="ORF">E3N88_15938</name>
</gene>
<name>A0A5N6NYA1_9ASTR</name>
<evidence type="ECO:0000313" key="3">
    <source>
        <dbReference type="Proteomes" id="UP000326396"/>
    </source>
</evidence>
<dbReference type="EMBL" id="SZYD01000008">
    <property type="protein sequence ID" value="KAD5508235.1"/>
    <property type="molecule type" value="Genomic_DNA"/>
</dbReference>
<evidence type="ECO:0000313" key="2">
    <source>
        <dbReference type="EMBL" id="KAD5508235.1"/>
    </source>
</evidence>
<dbReference type="InterPro" id="IPR045012">
    <property type="entry name" value="NLP"/>
</dbReference>
<dbReference type="SMART" id="SM00666">
    <property type="entry name" value="PB1"/>
    <property type="match status" value="1"/>
</dbReference>
<dbReference type="PROSITE" id="PS51745">
    <property type="entry name" value="PB1"/>
    <property type="match status" value="1"/>
</dbReference>
<keyword evidence="3" id="KW-1185">Reference proteome</keyword>
<dbReference type="OrthoDB" id="1594986at2759"/>
<comment type="caution">
    <text evidence="2">The sequence shown here is derived from an EMBL/GenBank/DDBJ whole genome shotgun (WGS) entry which is preliminary data.</text>
</comment>
<organism evidence="2 3">
    <name type="scientific">Mikania micrantha</name>
    <name type="common">bitter vine</name>
    <dbReference type="NCBI Taxonomy" id="192012"/>
    <lineage>
        <taxon>Eukaryota</taxon>
        <taxon>Viridiplantae</taxon>
        <taxon>Streptophyta</taxon>
        <taxon>Embryophyta</taxon>
        <taxon>Tracheophyta</taxon>
        <taxon>Spermatophyta</taxon>
        <taxon>Magnoliopsida</taxon>
        <taxon>eudicotyledons</taxon>
        <taxon>Gunneridae</taxon>
        <taxon>Pentapetalae</taxon>
        <taxon>asterids</taxon>
        <taxon>campanulids</taxon>
        <taxon>Asterales</taxon>
        <taxon>Asteraceae</taxon>
        <taxon>Asteroideae</taxon>
        <taxon>Heliantheae alliance</taxon>
        <taxon>Eupatorieae</taxon>
        <taxon>Mikania</taxon>
    </lineage>
</organism>
<dbReference type="CDD" id="cd05992">
    <property type="entry name" value="PB1"/>
    <property type="match status" value="1"/>
</dbReference>
<dbReference type="Pfam" id="PF00564">
    <property type="entry name" value="PB1"/>
    <property type="match status" value="1"/>
</dbReference>
<sequence>MQWPAAKPVKKNQKDLTINKVKINEVYNGAIQESSAININEHTLTIKAEHVDDMIKIRLPVLQAKFVTIQKEIGTKFNLCLGTYKIKYRDEVGDWILLKSVKDLSYCIESLRKIDPNEIRLRVLPSTQQLPRKSILSNESPHRWSLSTCKSFKFGKVSTKLILPVGNIFMPHYLNVYHNIKRFWKQVTHIYTKGSCKLPANGLSADSTIIVSRLAPHGFT</sequence>
<dbReference type="Gene3D" id="3.10.20.90">
    <property type="entry name" value="Phosphatidylinositol 3-kinase Catalytic Subunit, Chain A, domain 1"/>
    <property type="match status" value="1"/>
</dbReference>
<proteinExistence type="predicted"/>
<accession>A0A5N6NYA1</accession>
<dbReference type="InterPro" id="IPR000270">
    <property type="entry name" value="PB1_dom"/>
</dbReference>
<reference evidence="2 3" key="1">
    <citation type="submission" date="2019-05" db="EMBL/GenBank/DDBJ databases">
        <title>Mikania micrantha, genome provides insights into the molecular mechanism of rapid growth.</title>
        <authorList>
            <person name="Liu B."/>
        </authorList>
    </citation>
    <scope>NUCLEOTIDE SEQUENCE [LARGE SCALE GENOMIC DNA]</scope>
    <source>
        <strain evidence="2">NLD-2019</strain>
        <tissue evidence="2">Leaf</tissue>
    </source>
</reference>
<dbReference type="InterPro" id="IPR053793">
    <property type="entry name" value="PB1-like"/>
</dbReference>
<feature type="domain" description="PB1" evidence="1">
    <location>
        <begin position="43"/>
        <end position="126"/>
    </location>
</feature>
<dbReference type="GO" id="GO:0003700">
    <property type="term" value="F:DNA-binding transcription factor activity"/>
    <property type="evidence" value="ECO:0007669"/>
    <property type="project" value="InterPro"/>
</dbReference>
<dbReference type="AlphaFoldDB" id="A0A5N6NYA1"/>
<protein>
    <recommendedName>
        <fullName evidence="1">PB1 domain-containing protein</fullName>
    </recommendedName>
</protein>
<dbReference type="Proteomes" id="UP000326396">
    <property type="component" value="Linkage Group LG16"/>
</dbReference>